<dbReference type="AlphaFoldDB" id="A0AAV5TH86"/>
<feature type="non-terminal residue" evidence="1">
    <location>
        <position position="1"/>
    </location>
</feature>
<feature type="non-terminal residue" evidence="1">
    <location>
        <position position="84"/>
    </location>
</feature>
<accession>A0AAV5TH86</accession>
<protein>
    <recommendedName>
        <fullName evidence="3">Secreted protein</fullName>
    </recommendedName>
</protein>
<name>A0AAV5TH86_9BILA</name>
<gene>
    <name evidence="1" type="ORF">PENTCL1PPCAC_15841</name>
</gene>
<dbReference type="Proteomes" id="UP001432027">
    <property type="component" value="Unassembled WGS sequence"/>
</dbReference>
<keyword evidence="2" id="KW-1185">Reference proteome</keyword>
<organism evidence="1 2">
    <name type="scientific">Pristionchus entomophagus</name>
    <dbReference type="NCBI Taxonomy" id="358040"/>
    <lineage>
        <taxon>Eukaryota</taxon>
        <taxon>Metazoa</taxon>
        <taxon>Ecdysozoa</taxon>
        <taxon>Nematoda</taxon>
        <taxon>Chromadorea</taxon>
        <taxon>Rhabditida</taxon>
        <taxon>Rhabditina</taxon>
        <taxon>Diplogasteromorpha</taxon>
        <taxon>Diplogasteroidea</taxon>
        <taxon>Neodiplogasteridae</taxon>
        <taxon>Pristionchus</taxon>
    </lineage>
</organism>
<reference evidence="1" key="1">
    <citation type="submission" date="2023-10" db="EMBL/GenBank/DDBJ databases">
        <title>Genome assembly of Pristionchus species.</title>
        <authorList>
            <person name="Yoshida K."/>
            <person name="Sommer R.J."/>
        </authorList>
    </citation>
    <scope>NUCLEOTIDE SEQUENCE</scope>
    <source>
        <strain evidence="1">RS0144</strain>
    </source>
</reference>
<evidence type="ECO:0000313" key="2">
    <source>
        <dbReference type="Proteomes" id="UP001432027"/>
    </source>
</evidence>
<dbReference type="EMBL" id="BTSX01000004">
    <property type="protein sequence ID" value="GMS93666.1"/>
    <property type="molecule type" value="Genomic_DNA"/>
</dbReference>
<sequence length="84" mass="9795">VLLILIANLEVVESFLFCLLSWLWGPWWGGYGYPYPPPPPGRYGYYRGRGGVDYRQKAAENSRDYSDWASHVGRGLWERRRGEN</sequence>
<proteinExistence type="predicted"/>
<evidence type="ECO:0008006" key="3">
    <source>
        <dbReference type="Google" id="ProtNLM"/>
    </source>
</evidence>
<evidence type="ECO:0000313" key="1">
    <source>
        <dbReference type="EMBL" id="GMS93666.1"/>
    </source>
</evidence>
<comment type="caution">
    <text evidence="1">The sequence shown here is derived from an EMBL/GenBank/DDBJ whole genome shotgun (WGS) entry which is preliminary data.</text>
</comment>